<sequence>MMSRCANIAIPLSAAIMLKCKARNSVTQAKSSPNQLPDFDFEKFKQNAESLQRERNENDCVLDGDIFCAGGKYADQQATEWKLSHDSLNKNDSLKVWNRKRLNGETEYRLYSNIQNIYWQDFLEVQLNCDYRKEWDGWVQLLEPLQCETDKEGTIGESCVYKWVQKMPGALLKSREYIYLREVFHFPEDRMVIIAAHDVPGVEAEKKTVRVENYQSVMIIQYAANDAKGFSYLLTYHDDVSKILPGWFQAWANGRGARSSHDKIISKCLELEKRREQKLGFK</sequence>
<dbReference type="PANTHER" id="PTHR19308">
    <property type="entry name" value="PHOSPHATIDYLCHOLINE TRANSFER PROTEIN"/>
    <property type="match status" value="1"/>
</dbReference>
<name>A0ABN7RV74_OIKDI</name>
<reference evidence="2 3" key="1">
    <citation type="submission" date="2021-04" db="EMBL/GenBank/DDBJ databases">
        <authorList>
            <person name="Bliznina A."/>
        </authorList>
    </citation>
    <scope>NUCLEOTIDE SEQUENCE [LARGE SCALE GENOMIC DNA]</scope>
</reference>
<accession>A0ABN7RV74</accession>
<organism evidence="2 3">
    <name type="scientific">Oikopleura dioica</name>
    <name type="common">Tunicate</name>
    <dbReference type="NCBI Taxonomy" id="34765"/>
    <lineage>
        <taxon>Eukaryota</taxon>
        <taxon>Metazoa</taxon>
        <taxon>Chordata</taxon>
        <taxon>Tunicata</taxon>
        <taxon>Appendicularia</taxon>
        <taxon>Copelata</taxon>
        <taxon>Oikopleuridae</taxon>
        <taxon>Oikopleura</taxon>
    </lineage>
</organism>
<keyword evidence="3" id="KW-1185">Reference proteome</keyword>
<dbReference type="InterPro" id="IPR002913">
    <property type="entry name" value="START_lipid-bd_dom"/>
</dbReference>
<dbReference type="EMBL" id="OU015568">
    <property type="protein sequence ID" value="CAG5086844.1"/>
    <property type="molecule type" value="Genomic_DNA"/>
</dbReference>
<gene>
    <name evidence="2" type="ORF">OKIOD_LOCUS2935</name>
</gene>
<dbReference type="Gene3D" id="3.30.530.20">
    <property type="match status" value="1"/>
</dbReference>
<dbReference type="Proteomes" id="UP001158576">
    <property type="component" value="Chromosome PAR"/>
</dbReference>
<dbReference type="InterPro" id="IPR023393">
    <property type="entry name" value="START-like_dom_sf"/>
</dbReference>
<evidence type="ECO:0000259" key="1">
    <source>
        <dbReference type="Pfam" id="PF01852"/>
    </source>
</evidence>
<dbReference type="SUPFAM" id="SSF55961">
    <property type="entry name" value="Bet v1-like"/>
    <property type="match status" value="1"/>
</dbReference>
<evidence type="ECO:0000313" key="3">
    <source>
        <dbReference type="Proteomes" id="UP001158576"/>
    </source>
</evidence>
<dbReference type="Pfam" id="PF01852">
    <property type="entry name" value="START"/>
    <property type="match status" value="1"/>
</dbReference>
<proteinExistence type="predicted"/>
<evidence type="ECO:0000313" key="2">
    <source>
        <dbReference type="EMBL" id="CAG5086844.1"/>
    </source>
</evidence>
<feature type="domain" description="START" evidence="1">
    <location>
        <begin position="76"/>
        <end position="247"/>
    </location>
</feature>
<dbReference type="PANTHER" id="PTHR19308:SF39">
    <property type="entry name" value="PHOSPHATIDYLCHOLINE TRANSFER PROTEIN"/>
    <property type="match status" value="1"/>
</dbReference>
<protein>
    <submittedName>
        <fullName evidence="2">Oidioi.mRNA.OKI2018_I69.PAR.g11377.t1.cds</fullName>
    </submittedName>
</protein>
<dbReference type="InterPro" id="IPR051213">
    <property type="entry name" value="START_lipid_transfer"/>
</dbReference>